<dbReference type="SUPFAM" id="SSF46955">
    <property type="entry name" value="Putative DNA-binding domain"/>
    <property type="match status" value="1"/>
</dbReference>
<comment type="caution">
    <text evidence="3">The sequence shown here is derived from an EMBL/GenBank/DDBJ whole genome shotgun (WGS) entry which is preliminary data.</text>
</comment>
<protein>
    <submittedName>
        <fullName evidence="3">Helix-turn-helix domain-containing protein</fullName>
    </submittedName>
</protein>
<dbReference type="InterPro" id="IPR010093">
    <property type="entry name" value="SinI_DNA-bd"/>
</dbReference>
<accession>A0ABR9QXC2</accession>
<reference evidence="3 4" key="1">
    <citation type="submission" date="2020-10" db="EMBL/GenBank/DDBJ databases">
        <title>ChiBAC.</title>
        <authorList>
            <person name="Zenner C."/>
            <person name="Hitch T.C.A."/>
            <person name="Clavel T."/>
        </authorList>
    </citation>
    <scope>NUCLEOTIDE SEQUENCE [LARGE SCALE GENOMIC DNA]</scope>
    <source>
        <strain evidence="3 4">DSM 108706</strain>
    </source>
</reference>
<gene>
    <name evidence="3" type="ORF">INF20_04435</name>
</gene>
<feature type="domain" description="Helix-turn-helix" evidence="2">
    <location>
        <begin position="36"/>
        <end position="79"/>
    </location>
</feature>
<keyword evidence="1" id="KW-0175">Coiled coil</keyword>
<dbReference type="RefSeq" id="WP_226385176.1">
    <property type="nucleotide sequence ID" value="NZ_JADCKA010000005.1"/>
</dbReference>
<feature type="coiled-coil region" evidence="1">
    <location>
        <begin position="7"/>
        <end position="34"/>
    </location>
</feature>
<dbReference type="EMBL" id="JADCKA010000005">
    <property type="protein sequence ID" value="MBE5035529.1"/>
    <property type="molecule type" value="Genomic_DNA"/>
</dbReference>
<organism evidence="3 4">
    <name type="scientific">Gallibacter intestinalis</name>
    <dbReference type="NCBI Taxonomy" id="2779356"/>
    <lineage>
        <taxon>Bacteria</taxon>
        <taxon>Bacillati</taxon>
        <taxon>Bacillota</taxon>
        <taxon>Clostridia</taxon>
        <taxon>Eubacteriales</taxon>
        <taxon>Eubacteriaceae</taxon>
        <taxon>Gallibacter</taxon>
    </lineage>
</organism>
<sequence length="85" mass="9935">MVEQIKVLVDEERLSRLEEKIDRLLSDKGKEDDEVLNAQQVADLLQMDKQTIYKLARDNKIPSVKYGRSRLFSKKAIMEKLKGEQ</sequence>
<dbReference type="NCBIfam" id="TIGR01764">
    <property type="entry name" value="excise"/>
    <property type="match status" value="1"/>
</dbReference>
<dbReference type="Pfam" id="PF12728">
    <property type="entry name" value="HTH_17"/>
    <property type="match status" value="1"/>
</dbReference>
<dbReference type="InterPro" id="IPR009061">
    <property type="entry name" value="DNA-bd_dom_put_sf"/>
</dbReference>
<proteinExistence type="predicted"/>
<evidence type="ECO:0000313" key="4">
    <source>
        <dbReference type="Proteomes" id="UP001516588"/>
    </source>
</evidence>
<keyword evidence="4" id="KW-1185">Reference proteome</keyword>
<dbReference type="InterPro" id="IPR041657">
    <property type="entry name" value="HTH_17"/>
</dbReference>
<dbReference type="Proteomes" id="UP001516588">
    <property type="component" value="Unassembled WGS sequence"/>
</dbReference>
<evidence type="ECO:0000259" key="2">
    <source>
        <dbReference type="Pfam" id="PF12728"/>
    </source>
</evidence>
<evidence type="ECO:0000256" key="1">
    <source>
        <dbReference type="SAM" id="Coils"/>
    </source>
</evidence>
<name>A0ABR9QXC2_9FIRM</name>
<evidence type="ECO:0000313" key="3">
    <source>
        <dbReference type="EMBL" id="MBE5035529.1"/>
    </source>
</evidence>